<evidence type="ECO:0000256" key="1">
    <source>
        <dbReference type="SAM" id="Phobius"/>
    </source>
</evidence>
<keyword evidence="1" id="KW-1133">Transmembrane helix</keyword>
<organism evidence="2 3">
    <name type="scientific">Catellatospora methionotrophica</name>
    <dbReference type="NCBI Taxonomy" id="121620"/>
    <lineage>
        <taxon>Bacteria</taxon>
        <taxon>Bacillati</taxon>
        <taxon>Actinomycetota</taxon>
        <taxon>Actinomycetes</taxon>
        <taxon>Micromonosporales</taxon>
        <taxon>Micromonosporaceae</taxon>
        <taxon>Catellatospora</taxon>
    </lineage>
</organism>
<evidence type="ECO:0000313" key="2">
    <source>
        <dbReference type="EMBL" id="GIG16182.1"/>
    </source>
</evidence>
<evidence type="ECO:0000313" key="3">
    <source>
        <dbReference type="Proteomes" id="UP000660339"/>
    </source>
</evidence>
<keyword evidence="1" id="KW-0812">Transmembrane</keyword>
<feature type="transmembrane region" description="Helical" evidence="1">
    <location>
        <begin position="22"/>
        <end position="46"/>
    </location>
</feature>
<keyword evidence="3" id="KW-1185">Reference proteome</keyword>
<dbReference type="Proteomes" id="UP000660339">
    <property type="component" value="Unassembled WGS sequence"/>
</dbReference>
<sequence length="167" mass="17461">MSELHIGAPPPPPPAPAARPPWMVPLVAGLVAFAVLAVGVIVVLAFTLGRDSGEAAPTAPPVRLDSPQAIAARLAELGMPCANLSPISNPIGAVARSSCYVGTDEVTISVYESKADVEAQWNMHKALILGESKAALVVGDIWTLNPDDHEWGRRAAEKLGAEFRTTP</sequence>
<gene>
    <name evidence="2" type="ORF">Cme02nite_45140</name>
</gene>
<reference evidence="2" key="1">
    <citation type="submission" date="2021-01" db="EMBL/GenBank/DDBJ databases">
        <title>Whole genome shotgun sequence of Catellatospora methionotrophica NBRC 14553.</title>
        <authorList>
            <person name="Komaki H."/>
            <person name="Tamura T."/>
        </authorList>
    </citation>
    <scope>NUCLEOTIDE SEQUENCE</scope>
    <source>
        <strain evidence="2">NBRC 14553</strain>
    </source>
</reference>
<dbReference type="EMBL" id="BONJ01000026">
    <property type="protein sequence ID" value="GIG16182.1"/>
    <property type="molecule type" value="Genomic_DNA"/>
</dbReference>
<keyword evidence="1" id="KW-0472">Membrane</keyword>
<name>A0A8J3L857_9ACTN</name>
<comment type="caution">
    <text evidence="2">The sequence shown here is derived from an EMBL/GenBank/DDBJ whole genome shotgun (WGS) entry which is preliminary data.</text>
</comment>
<dbReference type="AlphaFoldDB" id="A0A8J3L857"/>
<protein>
    <submittedName>
        <fullName evidence="2">Uncharacterized protein</fullName>
    </submittedName>
</protein>
<dbReference type="RefSeq" id="WP_166387727.1">
    <property type="nucleotide sequence ID" value="NZ_BAAATT010000010.1"/>
</dbReference>
<proteinExistence type="predicted"/>
<accession>A0A8J3L857</accession>